<sequence length="201" mass="21614">MAAADADVSNMMTESMLCDGSRAQPPLRETRRSGGHPPLYGSAREGGDGTASSSTGSSNENVLASSSTTCSSHGEWGSPPVAGLARNRRRYSTTQQKKLHYHHIQQQHHQQRLADAKTAVAVAHQAAMEDAAEAARTATSQPERDSDLTQRDMHSAMKELAEMGSHLRNVAHQQRMMVDDTLQEWTGTETGVGMGCGSARV</sequence>
<feature type="region of interest" description="Disordered" evidence="1">
    <location>
        <begin position="1"/>
        <end position="83"/>
    </location>
</feature>
<dbReference type="AlphaFoldDB" id="A0AAW0QFB6"/>
<proteinExistence type="predicted"/>
<name>A0AAW0QFB6_9PEZI</name>
<accession>A0AAW0QFB6</accession>
<comment type="caution">
    <text evidence="2">The sequence shown here is derived from an EMBL/GenBank/DDBJ whole genome shotgun (WGS) entry which is preliminary data.</text>
</comment>
<evidence type="ECO:0000313" key="3">
    <source>
        <dbReference type="Proteomes" id="UP001392437"/>
    </source>
</evidence>
<dbReference type="EMBL" id="JAQQWP010000009">
    <property type="protein sequence ID" value="KAK8100406.1"/>
    <property type="molecule type" value="Genomic_DNA"/>
</dbReference>
<dbReference type="Proteomes" id="UP001392437">
    <property type="component" value="Unassembled WGS sequence"/>
</dbReference>
<keyword evidence="3" id="KW-1185">Reference proteome</keyword>
<evidence type="ECO:0000256" key="1">
    <source>
        <dbReference type="SAM" id="MobiDB-lite"/>
    </source>
</evidence>
<gene>
    <name evidence="2" type="ORF">PG999_010780</name>
</gene>
<feature type="compositionally biased region" description="Polar residues" evidence="1">
    <location>
        <begin position="59"/>
        <end position="72"/>
    </location>
</feature>
<evidence type="ECO:0000313" key="2">
    <source>
        <dbReference type="EMBL" id="KAK8100406.1"/>
    </source>
</evidence>
<feature type="region of interest" description="Disordered" evidence="1">
    <location>
        <begin position="130"/>
        <end position="149"/>
    </location>
</feature>
<reference evidence="2 3" key="1">
    <citation type="submission" date="2023-01" db="EMBL/GenBank/DDBJ databases">
        <title>Analysis of 21 Apiospora genomes using comparative genomics revels a genus with tremendous synthesis potential of carbohydrate active enzymes and secondary metabolites.</title>
        <authorList>
            <person name="Sorensen T."/>
        </authorList>
    </citation>
    <scope>NUCLEOTIDE SEQUENCE [LARGE SCALE GENOMIC DNA]</scope>
    <source>
        <strain evidence="2 3">CBS 117206</strain>
    </source>
</reference>
<protein>
    <submittedName>
        <fullName evidence="2">Uncharacterized protein</fullName>
    </submittedName>
</protein>
<organism evidence="2 3">
    <name type="scientific">Apiospora kogelbergensis</name>
    <dbReference type="NCBI Taxonomy" id="1337665"/>
    <lineage>
        <taxon>Eukaryota</taxon>
        <taxon>Fungi</taxon>
        <taxon>Dikarya</taxon>
        <taxon>Ascomycota</taxon>
        <taxon>Pezizomycotina</taxon>
        <taxon>Sordariomycetes</taxon>
        <taxon>Xylariomycetidae</taxon>
        <taxon>Amphisphaeriales</taxon>
        <taxon>Apiosporaceae</taxon>
        <taxon>Apiospora</taxon>
    </lineage>
</organism>